<feature type="transmembrane region" description="Helical" evidence="12">
    <location>
        <begin position="52"/>
        <end position="77"/>
    </location>
</feature>
<keyword evidence="7" id="KW-0997">Cell inner membrane</keyword>
<accession>A0ABV7HC46</accession>
<keyword evidence="10 12" id="KW-0472">Membrane</keyword>
<comment type="subunit">
    <text evidence="11">Component of the lipopolysaccharide transport and assembly complex. The LptBFG transporter is composed of two ATP-binding proteins (LptB) and two transmembrane proteins (LptF and LptG).</text>
</comment>
<evidence type="ECO:0000313" key="13">
    <source>
        <dbReference type="EMBL" id="MFC3150186.1"/>
    </source>
</evidence>
<evidence type="ECO:0000256" key="2">
    <source>
        <dbReference type="ARBA" id="ARBA00004429"/>
    </source>
</evidence>
<comment type="similarity">
    <text evidence="3">Belongs to the LptF/LptG family.</text>
</comment>
<dbReference type="Pfam" id="PF03739">
    <property type="entry name" value="LptF_LptG"/>
    <property type="match status" value="1"/>
</dbReference>
<dbReference type="InterPro" id="IPR030922">
    <property type="entry name" value="LptF"/>
</dbReference>
<keyword evidence="9 12" id="KW-1133">Transmembrane helix</keyword>
<feature type="transmembrane region" description="Helical" evidence="12">
    <location>
        <begin position="300"/>
        <end position="317"/>
    </location>
</feature>
<dbReference type="Proteomes" id="UP001595476">
    <property type="component" value="Unassembled WGS sequence"/>
</dbReference>
<gene>
    <name evidence="13" type="primary">lptF</name>
    <name evidence="13" type="ORF">ACFOEK_04040</name>
</gene>
<evidence type="ECO:0000256" key="11">
    <source>
        <dbReference type="ARBA" id="ARBA00026081"/>
    </source>
</evidence>
<feature type="transmembrane region" description="Helical" evidence="12">
    <location>
        <begin position="267"/>
        <end position="288"/>
    </location>
</feature>
<evidence type="ECO:0000256" key="3">
    <source>
        <dbReference type="ARBA" id="ARBA00007725"/>
    </source>
</evidence>
<dbReference type="PANTHER" id="PTHR33529">
    <property type="entry name" value="SLR0882 PROTEIN-RELATED"/>
    <property type="match status" value="1"/>
</dbReference>
<comment type="caution">
    <text evidence="13">The sequence shown here is derived from an EMBL/GenBank/DDBJ whole genome shotgun (WGS) entry which is preliminary data.</text>
</comment>
<comment type="function">
    <text evidence="1">Part of the ABC transporter complex LptBFG involved in the translocation of lipopolysaccharide (LPS) from the inner membrane to the outer membrane.</text>
</comment>
<feature type="transmembrane region" description="Helical" evidence="12">
    <location>
        <begin position="329"/>
        <end position="346"/>
    </location>
</feature>
<comment type="subcellular location">
    <subcellularLocation>
        <location evidence="2">Cell inner membrane</location>
        <topology evidence="2">Multi-pass membrane protein</topology>
    </subcellularLocation>
</comment>
<feature type="transmembrane region" description="Helical" evidence="12">
    <location>
        <begin position="12"/>
        <end position="32"/>
    </location>
</feature>
<dbReference type="PANTHER" id="PTHR33529:SF7">
    <property type="entry name" value="LIPOPOLYSACCHARIDE EXPORT SYSTEM PERMEASE PROTEIN LPTF"/>
    <property type="match status" value="1"/>
</dbReference>
<name>A0ABV7HC46_9GAMM</name>
<evidence type="ECO:0000256" key="9">
    <source>
        <dbReference type="ARBA" id="ARBA00022989"/>
    </source>
</evidence>
<keyword evidence="6" id="KW-1003">Cell membrane</keyword>
<evidence type="ECO:0000256" key="8">
    <source>
        <dbReference type="ARBA" id="ARBA00022692"/>
    </source>
</evidence>
<keyword evidence="14" id="KW-1185">Reference proteome</keyword>
<feature type="transmembrane region" description="Helical" evidence="12">
    <location>
        <begin position="98"/>
        <end position="123"/>
    </location>
</feature>
<evidence type="ECO:0000256" key="5">
    <source>
        <dbReference type="ARBA" id="ARBA00022448"/>
    </source>
</evidence>
<protein>
    <recommendedName>
        <fullName evidence="4">Lipopolysaccharide export system permease protein LptF</fullName>
    </recommendedName>
</protein>
<keyword evidence="8 12" id="KW-0812">Transmembrane</keyword>
<sequence length="373" mass="41891">MIIFKYLARQVLVNMMAIISILLMIIVSARLVKYFRYIAEGTLAPEFLLLFIGYRIPGFLELIVPLAFFLSLLLAYGRMYLDSEMAVLSSCGMSRQHLLRYTLGVSVVAFAMVASMTLGLTAWGEREVQNIKDKQKSMHVLDFISERSFSVIKKSGVVVYAGDMTDDKSKMFNIFASRSVPGQEDMRDVIMAESGHQVTGQDGERLLVLQNGQRVMLVPGQLEADVVDFEELHVRLPRSVVVQRKDIEGMNVPELWGHDDSEARAFLHWRLALPFMLPVLALLAVPLSEINPRDGQVKRFVPAIIIILAYAGLMIWSRDNIEKEKIHPIVMWSVHLFFIAIAAFLNRQLWKDKKIMAGSGPSSSVDASKGGVA</sequence>
<evidence type="ECO:0000256" key="1">
    <source>
        <dbReference type="ARBA" id="ARBA00002265"/>
    </source>
</evidence>
<proteinExistence type="inferred from homology"/>
<dbReference type="RefSeq" id="WP_386716518.1">
    <property type="nucleotide sequence ID" value="NZ_JBHRSZ010000002.1"/>
</dbReference>
<evidence type="ECO:0000256" key="4">
    <source>
        <dbReference type="ARBA" id="ARBA00014213"/>
    </source>
</evidence>
<evidence type="ECO:0000256" key="10">
    <source>
        <dbReference type="ARBA" id="ARBA00023136"/>
    </source>
</evidence>
<dbReference type="InterPro" id="IPR005495">
    <property type="entry name" value="LptG/LptF_permease"/>
</dbReference>
<reference evidence="14" key="1">
    <citation type="journal article" date="2019" name="Int. J. Syst. Evol. Microbiol.">
        <title>The Global Catalogue of Microorganisms (GCM) 10K type strain sequencing project: providing services to taxonomists for standard genome sequencing and annotation.</title>
        <authorList>
            <consortium name="The Broad Institute Genomics Platform"/>
            <consortium name="The Broad Institute Genome Sequencing Center for Infectious Disease"/>
            <person name="Wu L."/>
            <person name="Ma J."/>
        </authorList>
    </citation>
    <scope>NUCLEOTIDE SEQUENCE [LARGE SCALE GENOMIC DNA]</scope>
    <source>
        <strain evidence="14">KCTC 52438</strain>
    </source>
</reference>
<dbReference type="NCBIfam" id="TIGR04407">
    <property type="entry name" value="LptF_YjgP"/>
    <property type="match status" value="1"/>
</dbReference>
<dbReference type="EMBL" id="JBHRSZ010000002">
    <property type="protein sequence ID" value="MFC3150186.1"/>
    <property type="molecule type" value="Genomic_DNA"/>
</dbReference>
<evidence type="ECO:0000313" key="14">
    <source>
        <dbReference type="Proteomes" id="UP001595476"/>
    </source>
</evidence>
<evidence type="ECO:0000256" key="6">
    <source>
        <dbReference type="ARBA" id="ARBA00022475"/>
    </source>
</evidence>
<evidence type="ECO:0000256" key="7">
    <source>
        <dbReference type="ARBA" id="ARBA00022519"/>
    </source>
</evidence>
<keyword evidence="5" id="KW-0813">Transport</keyword>
<evidence type="ECO:0000256" key="12">
    <source>
        <dbReference type="SAM" id="Phobius"/>
    </source>
</evidence>
<organism evidence="13 14">
    <name type="scientific">Litoribrevibacter euphylliae</name>
    <dbReference type="NCBI Taxonomy" id="1834034"/>
    <lineage>
        <taxon>Bacteria</taxon>
        <taxon>Pseudomonadati</taxon>
        <taxon>Pseudomonadota</taxon>
        <taxon>Gammaproteobacteria</taxon>
        <taxon>Oceanospirillales</taxon>
        <taxon>Oceanospirillaceae</taxon>
        <taxon>Litoribrevibacter</taxon>
    </lineage>
</organism>